<name>A0A0A8ZK82_ARUDO</name>
<sequence>MFGRLSEMPLRRSSYRYSSGS</sequence>
<evidence type="ECO:0000313" key="2">
    <source>
        <dbReference type="EMBL" id="JAD39829.1"/>
    </source>
</evidence>
<accession>A0A0A8ZK82</accession>
<reference evidence="2" key="2">
    <citation type="journal article" date="2015" name="Data Brief">
        <title>Shoot transcriptome of the giant reed, Arundo donax.</title>
        <authorList>
            <person name="Barrero R.A."/>
            <person name="Guerrero F.D."/>
            <person name="Moolhuijzen P."/>
            <person name="Goolsby J.A."/>
            <person name="Tidwell J."/>
            <person name="Bellgard S.E."/>
            <person name="Bellgard M.I."/>
        </authorList>
    </citation>
    <scope>NUCLEOTIDE SEQUENCE</scope>
    <source>
        <tissue evidence="2">Shoot tissue taken approximately 20 cm above the soil surface</tissue>
    </source>
</reference>
<proteinExistence type="predicted"/>
<dbReference type="AlphaFoldDB" id="A0A0A8ZK82"/>
<feature type="region of interest" description="Disordered" evidence="1">
    <location>
        <begin position="1"/>
        <end position="21"/>
    </location>
</feature>
<dbReference type="EMBL" id="GBRH01258066">
    <property type="protein sequence ID" value="JAD39829.1"/>
    <property type="molecule type" value="Transcribed_RNA"/>
</dbReference>
<reference evidence="2" key="1">
    <citation type="submission" date="2014-09" db="EMBL/GenBank/DDBJ databases">
        <authorList>
            <person name="Magalhaes I.L.F."/>
            <person name="Oliveira U."/>
            <person name="Santos F.R."/>
            <person name="Vidigal T.H.D.A."/>
            <person name="Brescovit A.D."/>
            <person name="Santos A.J."/>
        </authorList>
    </citation>
    <scope>NUCLEOTIDE SEQUENCE</scope>
    <source>
        <tissue evidence="2">Shoot tissue taken approximately 20 cm above the soil surface</tissue>
    </source>
</reference>
<feature type="compositionally biased region" description="Low complexity" evidence="1">
    <location>
        <begin position="11"/>
        <end position="21"/>
    </location>
</feature>
<evidence type="ECO:0000256" key="1">
    <source>
        <dbReference type="SAM" id="MobiDB-lite"/>
    </source>
</evidence>
<protein>
    <submittedName>
        <fullName evidence="2">Uncharacterized protein</fullName>
    </submittedName>
</protein>
<organism evidence="2">
    <name type="scientific">Arundo donax</name>
    <name type="common">Giant reed</name>
    <name type="synonym">Donax arundinaceus</name>
    <dbReference type="NCBI Taxonomy" id="35708"/>
    <lineage>
        <taxon>Eukaryota</taxon>
        <taxon>Viridiplantae</taxon>
        <taxon>Streptophyta</taxon>
        <taxon>Embryophyta</taxon>
        <taxon>Tracheophyta</taxon>
        <taxon>Spermatophyta</taxon>
        <taxon>Magnoliopsida</taxon>
        <taxon>Liliopsida</taxon>
        <taxon>Poales</taxon>
        <taxon>Poaceae</taxon>
        <taxon>PACMAD clade</taxon>
        <taxon>Arundinoideae</taxon>
        <taxon>Arundineae</taxon>
        <taxon>Arundo</taxon>
    </lineage>
</organism>